<feature type="non-terminal residue" evidence="1">
    <location>
        <position position="69"/>
    </location>
</feature>
<dbReference type="AlphaFoldDB" id="A0A9D4RRR1"/>
<evidence type="ECO:0000313" key="1">
    <source>
        <dbReference type="EMBL" id="KAH3879091.1"/>
    </source>
</evidence>
<accession>A0A9D4RRR1</accession>
<dbReference type="EMBL" id="JAIWYP010000001">
    <property type="protein sequence ID" value="KAH3879091.1"/>
    <property type="molecule type" value="Genomic_DNA"/>
</dbReference>
<evidence type="ECO:0000313" key="2">
    <source>
        <dbReference type="Proteomes" id="UP000828390"/>
    </source>
</evidence>
<organism evidence="1 2">
    <name type="scientific">Dreissena polymorpha</name>
    <name type="common">Zebra mussel</name>
    <name type="synonym">Mytilus polymorpha</name>
    <dbReference type="NCBI Taxonomy" id="45954"/>
    <lineage>
        <taxon>Eukaryota</taxon>
        <taxon>Metazoa</taxon>
        <taxon>Spiralia</taxon>
        <taxon>Lophotrochozoa</taxon>
        <taxon>Mollusca</taxon>
        <taxon>Bivalvia</taxon>
        <taxon>Autobranchia</taxon>
        <taxon>Heteroconchia</taxon>
        <taxon>Euheterodonta</taxon>
        <taxon>Imparidentia</taxon>
        <taxon>Neoheterodontei</taxon>
        <taxon>Myida</taxon>
        <taxon>Dreissenoidea</taxon>
        <taxon>Dreissenidae</taxon>
        <taxon>Dreissena</taxon>
    </lineage>
</organism>
<sequence>YRIRKTAPLHGSHVFQGIKTIKKFSQDIIRANNLTTLLCSIECNCQLQSIDKLLLKPHYKAKLSRPHVS</sequence>
<reference evidence="1" key="2">
    <citation type="submission" date="2020-11" db="EMBL/GenBank/DDBJ databases">
        <authorList>
            <person name="McCartney M.A."/>
            <person name="Auch B."/>
            <person name="Kono T."/>
            <person name="Mallez S."/>
            <person name="Becker A."/>
            <person name="Gohl D.M."/>
            <person name="Silverstein K.A.T."/>
            <person name="Koren S."/>
            <person name="Bechman K.B."/>
            <person name="Herman A."/>
            <person name="Abrahante J.E."/>
            <person name="Garbe J."/>
        </authorList>
    </citation>
    <scope>NUCLEOTIDE SEQUENCE</scope>
    <source>
        <strain evidence="1">Duluth1</strain>
        <tissue evidence="1">Whole animal</tissue>
    </source>
</reference>
<comment type="caution">
    <text evidence="1">The sequence shown here is derived from an EMBL/GenBank/DDBJ whole genome shotgun (WGS) entry which is preliminary data.</text>
</comment>
<dbReference type="Proteomes" id="UP000828390">
    <property type="component" value="Unassembled WGS sequence"/>
</dbReference>
<keyword evidence="2" id="KW-1185">Reference proteome</keyword>
<protein>
    <submittedName>
        <fullName evidence="1">Uncharacterized protein</fullName>
    </submittedName>
</protein>
<proteinExistence type="predicted"/>
<reference evidence="1" key="1">
    <citation type="journal article" date="2019" name="bioRxiv">
        <title>The Genome of the Zebra Mussel, Dreissena polymorpha: A Resource for Invasive Species Research.</title>
        <authorList>
            <person name="McCartney M.A."/>
            <person name="Auch B."/>
            <person name="Kono T."/>
            <person name="Mallez S."/>
            <person name="Zhang Y."/>
            <person name="Obille A."/>
            <person name="Becker A."/>
            <person name="Abrahante J.E."/>
            <person name="Garbe J."/>
            <person name="Badalamenti J.P."/>
            <person name="Herman A."/>
            <person name="Mangelson H."/>
            <person name="Liachko I."/>
            <person name="Sullivan S."/>
            <person name="Sone E.D."/>
            <person name="Koren S."/>
            <person name="Silverstein K.A.T."/>
            <person name="Beckman K.B."/>
            <person name="Gohl D.M."/>
        </authorList>
    </citation>
    <scope>NUCLEOTIDE SEQUENCE</scope>
    <source>
        <strain evidence="1">Duluth1</strain>
        <tissue evidence="1">Whole animal</tissue>
    </source>
</reference>
<name>A0A9D4RRR1_DREPO</name>
<gene>
    <name evidence="1" type="ORF">DPMN_002992</name>
</gene>